<evidence type="ECO:0000313" key="4">
    <source>
        <dbReference type="Proteomes" id="UP001174936"/>
    </source>
</evidence>
<accession>A0AA39Y6Z6</accession>
<dbReference type="Proteomes" id="UP001174936">
    <property type="component" value="Unassembled WGS sequence"/>
</dbReference>
<feature type="region of interest" description="Disordered" evidence="1">
    <location>
        <begin position="1"/>
        <end position="88"/>
    </location>
</feature>
<protein>
    <submittedName>
        <fullName evidence="3">Uncharacterized protein</fullName>
    </submittedName>
</protein>
<organism evidence="3 4">
    <name type="scientific">Cercophora newfieldiana</name>
    <dbReference type="NCBI Taxonomy" id="92897"/>
    <lineage>
        <taxon>Eukaryota</taxon>
        <taxon>Fungi</taxon>
        <taxon>Dikarya</taxon>
        <taxon>Ascomycota</taxon>
        <taxon>Pezizomycotina</taxon>
        <taxon>Sordariomycetes</taxon>
        <taxon>Sordariomycetidae</taxon>
        <taxon>Sordariales</taxon>
        <taxon>Lasiosphaeriaceae</taxon>
        <taxon>Cercophora</taxon>
    </lineage>
</organism>
<dbReference type="PANTHER" id="PTHR35041">
    <property type="entry name" value="MEDIATOR OF RNA POLYMERASE II TRANSCRIPTION SUBUNIT 1"/>
    <property type="match status" value="1"/>
</dbReference>
<feature type="compositionally biased region" description="Basic and acidic residues" evidence="1">
    <location>
        <begin position="39"/>
        <end position="52"/>
    </location>
</feature>
<sequence>MVTLKVDAPSQALASEETTTSSDPERPQIIDSSSPAIDCAKDEATLPEKDDGISPISPTGEHLKYMSTSSTAVTTTQDPQTPAEPHTDAGEQWSIHWYLPSFMVFKYFLGVGFALGHHFYYRSLDLSLVGSRWPVQVGTALAFITQRCFVGAVLTAYSQWAWRTLNRKPLELATIDGVFAASRDPSKAISREMLSKATVQVMLAAACWLLPLSAIASPSTLVAMPSTMSSNESCPRVASLDFARESISPGVGDAGRKYEINYWGVYRNTTTPVYMQPTYDFQRLSAVSFRSKNGPLHSHDPCPGANCTLTLEFTGPAYKCDEKADFDGTTNQRLTHMPPRGNVVFTSSHPDKERKNKMEIYLGVPMEWFSEKGELYTGKWGTFTTMYPMWVGYVQNTTRPYKGVNDTLWPFELEKKVLKCDLNYAGYTVDLSFEGGRQTVTEMQLDYRGPVLPDGQTMTPYNTTYREFSAYHAIGFIFQKYISNIITQESSTTAVYPASNIYQTNLINETTGLAVDDFPRALETSFANLVLSLLSEPKFSPVFNTSRPCTVRSRIQQWQYEPFWLGVSYGIGAVAALVCIAAGAYAFVSNRYGVDTMLFSTILAVTRNNPELDRLMDGYSLGRAPLPERVLRQRLRFGDITELVVKGGDGKGGRGGGISTGVQVVRRAGFGSEDMVRPVAVGERYG</sequence>
<evidence type="ECO:0000313" key="3">
    <source>
        <dbReference type="EMBL" id="KAK0647103.1"/>
    </source>
</evidence>
<keyword evidence="4" id="KW-1185">Reference proteome</keyword>
<dbReference type="EMBL" id="JAULSV010000004">
    <property type="protein sequence ID" value="KAK0647103.1"/>
    <property type="molecule type" value="Genomic_DNA"/>
</dbReference>
<reference evidence="3" key="1">
    <citation type="submission" date="2023-06" db="EMBL/GenBank/DDBJ databases">
        <title>Genome-scale phylogeny and comparative genomics of the fungal order Sordariales.</title>
        <authorList>
            <consortium name="Lawrence Berkeley National Laboratory"/>
            <person name="Hensen N."/>
            <person name="Bonometti L."/>
            <person name="Westerberg I."/>
            <person name="Brannstrom I.O."/>
            <person name="Guillou S."/>
            <person name="Cros-Aarteil S."/>
            <person name="Calhoun S."/>
            <person name="Haridas S."/>
            <person name="Kuo A."/>
            <person name="Mondo S."/>
            <person name="Pangilinan J."/>
            <person name="Riley R."/>
            <person name="Labutti K."/>
            <person name="Andreopoulos B."/>
            <person name="Lipzen A."/>
            <person name="Chen C."/>
            <person name="Yanf M."/>
            <person name="Daum C."/>
            <person name="Ng V."/>
            <person name="Clum A."/>
            <person name="Steindorff A."/>
            <person name="Ohm R."/>
            <person name="Martin F."/>
            <person name="Silar P."/>
            <person name="Natvig D."/>
            <person name="Lalanne C."/>
            <person name="Gautier V."/>
            <person name="Ament-Velasquez S.L."/>
            <person name="Kruys A."/>
            <person name="Hutchinson M.I."/>
            <person name="Powell A.J."/>
            <person name="Barry K."/>
            <person name="Miller A.N."/>
            <person name="Grigoriev I.V."/>
            <person name="Debuchy R."/>
            <person name="Gladieux P."/>
            <person name="Thoren M.H."/>
            <person name="Johannesson H."/>
        </authorList>
    </citation>
    <scope>NUCLEOTIDE SEQUENCE</scope>
    <source>
        <strain evidence="3">SMH2532-1</strain>
    </source>
</reference>
<gene>
    <name evidence="3" type="ORF">B0T16DRAFT_458965</name>
</gene>
<dbReference type="AlphaFoldDB" id="A0AA39Y6Z6"/>
<feature type="transmembrane region" description="Helical" evidence="2">
    <location>
        <begin position="563"/>
        <end position="588"/>
    </location>
</feature>
<evidence type="ECO:0000256" key="1">
    <source>
        <dbReference type="SAM" id="MobiDB-lite"/>
    </source>
</evidence>
<evidence type="ECO:0000256" key="2">
    <source>
        <dbReference type="SAM" id="Phobius"/>
    </source>
</evidence>
<keyword evidence="2" id="KW-0472">Membrane</keyword>
<feature type="compositionally biased region" description="Polar residues" evidence="1">
    <location>
        <begin position="66"/>
        <end position="80"/>
    </location>
</feature>
<keyword evidence="2" id="KW-1133">Transmembrane helix</keyword>
<comment type="caution">
    <text evidence="3">The sequence shown here is derived from an EMBL/GenBank/DDBJ whole genome shotgun (WGS) entry which is preliminary data.</text>
</comment>
<feature type="compositionally biased region" description="Polar residues" evidence="1">
    <location>
        <begin position="12"/>
        <end position="22"/>
    </location>
</feature>
<name>A0AA39Y6Z6_9PEZI</name>
<proteinExistence type="predicted"/>
<keyword evidence="2" id="KW-0812">Transmembrane</keyword>
<dbReference type="PANTHER" id="PTHR35041:SF3">
    <property type="entry name" value="FORMYLMETHIONINE DEFORMYLASE-LIKE PROTEIN"/>
    <property type="match status" value="1"/>
</dbReference>